<evidence type="ECO:0000256" key="2">
    <source>
        <dbReference type="ARBA" id="ARBA00004651"/>
    </source>
</evidence>
<feature type="transmembrane region" description="Helical" evidence="13">
    <location>
        <begin position="373"/>
        <end position="394"/>
    </location>
</feature>
<dbReference type="EMBL" id="JAJEQX010000020">
    <property type="protein sequence ID" value="MCC2254989.1"/>
    <property type="molecule type" value="Genomic_DNA"/>
</dbReference>
<feature type="transmembrane region" description="Helical" evidence="13">
    <location>
        <begin position="207"/>
        <end position="228"/>
    </location>
</feature>
<keyword evidence="7" id="KW-1003">Cell membrane</keyword>
<proteinExistence type="inferred from homology"/>
<keyword evidence="5" id="KW-0813">Transport</keyword>
<dbReference type="Pfam" id="PF01554">
    <property type="entry name" value="MatE"/>
    <property type="match status" value="2"/>
</dbReference>
<evidence type="ECO:0000313" key="14">
    <source>
        <dbReference type="EMBL" id="MCC2254989.1"/>
    </source>
</evidence>
<evidence type="ECO:0000256" key="11">
    <source>
        <dbReference type="ARBA" id="ARBA00023136"/>
    </source>
</evidence>
<accession>A0ABS8FZE7</accession>
<feature type="transmembrane region" description="Helical" evidence="13">
    <location>
        <begin position="428"/>
        <end position="451"/>
    </location>
</feature>
<evidence type="ECO:0000256" key="12">
    <source>
        <dbReference type="ARBA" id="ARBA00031636"/>
    </source>
</evidence>
<dbReference type="InterPro" id="IPR002528">
    <property type="entry name" value="MATE_fam"/>
</dbReference>
<gene>
    <name evidence="14" type="ORF">LKD70_11250</name>
</gene>
<dbReference type="RefSeq" id="WP_227708130.1">
    <property type="nucleotide sequence ID" value="NZ_JAJEQX010000020.1"/>
</dbReference>
<dbReference type="InterPro" id="IPR050222">
    <property type="entry name" value="MATE_MdtK"/>
</dbReference>
<dbReference type="PANTHER" id="PTHR43298:SF2">
    <property type="entry name" value="FMN_FAD EXPORTER YEEO-RELATED"/>
    <property type="match status" value="1"/>
</dbReference>
<feature type="transmembrane region" description="Helical" evidence="13">
    <location>
        <begin position="62"/>
        <end position="91"/>
    </location>
</feature>
<evidence type="ECO:0000256" key="13">
    <source>
        <dbReference type="SAM" id="Phobius"/>
    </source>
</evidence>
<feature type="transmembrane region" description="Helical" evidence="13">
    <location>
        <begin position="178"/>
        <end position="201"/>
    </location>
</feature>
<feature type="transmembrane region" description="Helical" evidence="13">
    <location>
        <begin position="148"/>
        <end position="166"/>
    </location>
</feature>
<dbReference type="InterPro" id="IPR048279">
    <property type="entry name" value="MdtK-like"/>
</dbReference>
<dbReference type="Proteomes" id="UP001198151">
    <property type="component" value="Unassembled WGS sequence"/>
</dbReference>
<evidence type="ECO:0000256" key="10">
    <source>
        <dbReference type="ARBA" id="ARBA00023065"/>
    </source>
</evidence>
<feature type="transmembrane region" description="Helical" evidence="13">
    <location>
        <begin position="21"/>
        <end position="42"/>
    </location>
</feature>
<dbReference type="NCBIfam" id="TIGR00797">
    <property type="entry name" value="matE"/>
    <property type="match status" value="1"/>
</dbReference>
<evidence type="ECO:0000256" key="1">
    <source>
        <dbReference type="ARBA" id="ARBA00003408"/>
    </source>
</evidence>
<keyword evidence="9 13" id="KW-1133">Transmembrane helix</keyword>
<keyword evidence="15" id="KW-1185">Reference proteome</keyword>
<comment type="function">
    <text evidence="1">Multidrug efflux pump.</text>
</comment>
<protein>
    <recommendedName>
        <fullName evidence="4">Probable multidrug resistance protein NorM</fullName>
    </recommendedName>
    <alternativeName>
        <fullName evidence="12">Multidrug-efflux transporter</fullName>
    </alternativeName>
</protein>
<comment type="similarity">
    <text evidence="3">Belongs to the multi antimicrobial extrusion (MATE) (TC 2.A.66.1) family.</text>
</comment>
<feature type="transmembrane region" description="Helical" evidence="13">
    <location>
        <begin position="401"/>
        <end position="422"/>
    </location>
</feature>
<feature type="transmembrane region" description="Helical" evidence="13">
    <location>
        <begin position="330"/>
        <end position="353"/>
    </location>
</feature>
<keyword evidence="10" id="KW-0406">Ion transport</keyword>
<evidence type="ECO:0000256" key="5">
    <source>
        <dbReference type="ARBA" id="ARBA00022448"/>
    </source>
</evidence>
<evidence type="ECO:0000313" key="15">
    <source>
        <dbReference type="Proteomes" id="UP001198151"/>
    </source>
</evidence>
<evidence type="ECO:0000256" key="7">
    <source>
        <dbReference type="ARBA" id="ARBA00022475"/>
    </source>
</evidence>
<evidence type="ECO:0000256" key="3">
    <source>
        <dbReference type="ARBA" id="ARBA00010199"/>
    </source>
</evidence>
<dbReference type="PIRSF" id="PIRSF006603">
    <property type="entry name" value="DinF"/>
    <property type="match status" value="1"/>
</dbReference>
<sequence>MKTTHQTKQTKKKESTANSGSFGNIIITLIKFSLPLILSGVLQQLYNWADAFIVGNAEGELALAAVGSTTTAVNFYVTAITGFTLGLNIFFAQKYGSGETERIPRILAVFLFFLGGIILVLSALGMWLAAPLLELLRTTPDTITMAESYLRIVLAGMPFLAVYNVYSAALRGIGDSRAPFYAVLLSSAVNVALDIVFVVFLGLSVAGAAMATVFSQAAMTVFLVCYSIRKYRVLRFRVRDGLFRRSDRGLLAAGCRLAIPPMIQSNITSAGNLILQNFMNGFGTQTVAAITTAYRIDTIVLLPIINLGSGISTLTAQKYGAGETKSAGRILSAGAIVMAGVSLLLTLLVIPTGGRLIALFGAGEEAVSIGENFFLRIASFYVIYGLATAVRGYVEGLGDVLYSSAAGIASLLFRIGASYAAVSVFANMVIAYAEAFSWVLLLILYLIRLAMLKRRTAEKKL</sequence>
<keyword evidence="6" id="KW-0050">Antiport</keyword>
<evidence type="ECO:0000256" key="8">
    <source>
        <dbReference type="ARBA" id="ARBA00022692"/>
    </source>
</evidence>
<evidence type="ECO:0000256" key="6">
    <source>
        <dbReference type="ARBA" id="ARBA00022449"/>
    </source>
</evidence>
<dbReference type="PANTHER" id="PTHR43298">
    <property type="entry name" value="MULTIDRUG RESISTANCE PROTEIN NORM-RELATED"/>
    <property type="match status" value="1"/>
</dbReference>
<evidence type="ECO:0000256" key="9">
    <source>
        <dbReference type="ARBA" id="ARBA00022989"/>
    </source>
</evidence>
<evidence type="ECO:0000256" key="4">
    <source>
        <dbReference type="ARBA" id="ARBA00020268"/>
    </source>
</evidence>
<feature type="transmembrane region" description="Helical" evidence="13">
    <location>
        <begin position="103"/>
        <end position="128"/>
    </location>
</feature>
<keyword evidence="8 13" id="KW-0812">Transmembrane</keyword>
<comment type="caution">
    <text evidence="14">The sequence shown here is derived from an EMBL/GenBank/DDBJ whole genome shotgun (WGS) entry which is preliminary data.</text>
</comment>
<reference evidence="14 15" key="1">
    <citation type="submission" date="2021-10" db="EMBL/GenBank/DDBJ databases">
        <title>Anaerobic single-cell dispensing facilitates the cultivation of human gut bacteria.</title>
        <authorList>
            <person name="Afrizal A."/>
        </authorList>
    </citation>
    <scope>NUCLEOTIDE SEQUENCE [LARGE SCALE GENOMIC DNA]</scope>
    <source>
        <strain evidence="14 15">CLA-AA-H200</strain>
    </source>
</reference>
<organism evidence="14 15">
    <name type="scientific">Ruminococcus turbiniformis</name>
    <dbReference type="NCBI Taxonomy" id="2881258"/>
    <lineage>
        <taxon>Bacteria</taxon>
        <taxon>Bacillati</taxon>
        <taxon>Bacillota</taxon>
        <taxon>Clostridia</taxon>
        <taxon>Eubacteriales</taxon>
        <taxon>Oscillospiraceae</taxon>
        <taxon>Ruminococcus</taxon>
    </lineage>
</organism>
<name>A0ABS8FZE7_9FIRM</name>
<comment type="subcellular location">
    <subcellularLocation>
        <location evidence="2">Cell membrane</location>
        <topology evidence="2">Multi-pass membrane protein</topology>
    </subcellularLocation>
</comment>
<keyword evidence="11 13" id="KW-0472">Membrane</keyword>